<dbReference type="EMBL" id="JAPTYD010000076">
    <property type="protein sequence ID" value="MCZ0964215.1"/>
    <property type="molecule type" value="Genomic_DNA"/>
</dbReference>
<dbReference type="InterPro" id="IPR005119">
    <property type="entry name" value="LysR_subst-bd"/>
</dbReference>
<dbReference type="PANTHER" id="PTHR30537:SF74">
    <property type="entry name" value="HTH-TYPE TRANSCRIPTIONAL REGULATOR TRPI"/>
    <property type="match status" value="1"/>
</dbReference>
<dbReference type="Pfam" id="PF03466">
    <property type="entry name" value="LysR_substrate"/>
    <property type="match status" value="1"/>
</dbReference>
<gene>
    <name evidence="6" type="ORF">OU682_21815</name>
</gene>
<keyword evidence="7" id="KW-1185">Reference proteome</keyword>
<evidence type="ECO:0000256" key="2">
    <source>
        <dbReference type="ARBA" id="ARBA00023015"/>
    </source>
</evidence>
<dbReference type="InterPro" id="IPR036388">
    <property type="entry name" value="WH-like_DNA-bd_sf"/>
</dbReference>
<evidence type="ECO:0000256" key="1">
    <source>
        <dbReference type="ARBA" id="ARBA00009437"/>
    </source>
</evidence>
<keyword evidence="4" id="KW-0804">Transcription</keyword>
<organism evidence="6 7">
    <name type="scientific">Paracoccus benzoatiresistens</name>
    <dbReference type="NCBI Taxonomy" id="2997341"/>
    <lineage>
        <taxon>Bacteria</taxon>
        <taxon>Pseudomonadati</taxon>
        <taxon>Pseudomonadota</taxon>
        <taxon>Alphaproteobacteria</taxon>
        <taxon>Rhodobacterales</taxon>
        <taxon>Paracoccaceae</taxon>
        <taxon>Paracoccus</taxon>
    </lineage>
</organism>
<dbReference type="Proteomes" id="UP001149822">
    <property type="component" value="Unassembled WGS sequence"/>
</dbReference>
<keyword evidence="3" id="KW-0238">DNA-binding</keyword>
<dbReference type="InterPro" id="IPR000847">
    <property type="entry name" value="LysR_HTH_N"/>
</dbReference>
<evidence type="ECO:0000259" key="5">
    <source>
        <dbReference type="PROSITE" id="PS50931"/>
    </source>
</evidence>
<dbReference type="InterPro" id="IPR058163">
    <property type="entry name" value="LysR-type_TF_proteobact-type"/>
</dbReference>
<protein>
    <submittedName>
        <fullName evidence="6">LysR family transcriptional regulator</fullName>
    </submittedName>
</protein>
<sequence length="316" mass="35113">MFGASEKGCGRSLSDSSAQRGACDLSNAKLPLHALRAFEATVRLGSMTKAARELDVSHGAISRHVRELERLYGTKLVERLSKSSEPTPAGADMAETLSEGFRLLNRAVARLSLGPMTLSCSATIMQYWLIPKLPEFRSRHPDVHFRLNVNYGEVDFARDGITLAIRNTMYAPPGDVVIVDMIGEEVGPVCSPEYRSRLSPLSPDSLASATILGTATRREAWNEWLSAIGRRDLTLEVREEYEHFYLMLQAASFGAGIAIAPKYLVERELATGQLVAPYGFVLGPHRLQLWIAHHARLNPEVKLLARWIEEKMTERL</sequence>
<comment type="caution">
    <text evidence="6">The sequence shown here is derived from an EMBL/GenBank/DDBJ whole genome shotgun (WGS) entry which is preliminary data.</text>
</comment>
<dbReference type="Gene3D" id="1.10.10.10">
    <property type="entry name" value="Winged helix-like DNA-binding domain superfamily/Winged helix DNA-binding domain"/>
    <property type="match status" value="1"/>
</dbReference>
<keyword evidence="2" id="KW-0805">Transcription regulation</keyword>
<dbReference type="InterPro" id="IPR036390">
    <property type="entry name" value="WH_DNA-bd_sf"/>
</dbReference>
<evidence type="ECO:0000256" key="4">
    <source>
        <dbReference type="ARBA" id="ARBA00023163"/>
    </source>
</evidence>
<comment type="similarity">
    <text evidence="1">Belongs to the LysR transcriptional regulatory family.</text>
</comment>
<name>A0ABT4JAQ7_9RHOB</name>
<accession>A0ABT4JAQ7</accession>
<dbReference type="SUPFAM" id="SSF53850">
    <property type="entry name" value="Periplasmic binding protein-like II"/>
    <property type="match status" value="1"/>
</dbReference>
<evidence type="ECO:0000313" key="7">
    <source>
        <dbReference type="Proteomes" id="UP001149822"/>
    </source>
</evidence>
<proteinExistence type="inferred from homology"/>
<dbReference type="Gene3D" id="3.40.190.10">
    <property type="entry name" value="Periplasmic binding protein-like II"/>
    <property type="match status" value="2"/>
</dbReference>
<dbReference type="Pfam" id="PF00126">
    <property type="entry name" value="HTH_1"/>
    <property type="match status" value="1"/>
</dbReference>
<dbReference type="PANTHER" id="PTHR30537">
    <property type="entry name" value="HTH-TYPE TRANSCRIPTIONAL REGULATOR"/>
    <property type="match status" value="1"/>
</dbReference>
<feature type="domain" description="HTH lysR-type" evidence="5">
    <location>
        <begin position="30"/>
        <end position="87"/>
    </location>
</feature>
<dbReference type="SUPFAM" id="SSF46785">
    <property type="entry name" value="Winged helix' DNA-binding domain"/>
    <property type="match status" value="1"/>
</dbReference>
<dbReference type="RefSeq" id="WP_268944307.1">
    <property type="nucleotide sequence ID" value="NZ_JAPTYD010000076.1"/>
</dbReference>
<dbReference type="PROSITE" id="PS50931">
    <property type="entry name" value="HTH_LYSR"/>
    <property type="match status" value="1"/>
</dbReference>
<evidence type="ECO:0000256" key="3">
    <source>
        <dbReference type="ARBA" id="ARBA00023125"/>
    </source>
</evidence>
<reference evidence="6" key="1">
    <citation type="submission" date="2022-12" db="EMBL/GenBank/DDBJ databases">
        <title>Paracoccus sp. EF6 isolated from a lake water.</title>
        <authorList>
            <person name="Liu H."/>
        </authorList>
    </citation>
    <scope>NUCLEOTIDE SEQUENCE</scope>
    <source>
        <strain evidence="6">EF6</strain>
    </source>
</reference>
<evidence type="ECO:0000313" key="6">
    <source>
        <dbReference type="EMBL" id="MCZ0964215.1"/>
    </source>
</evidence>